<evidence type="ECO:0000256" key="1">
    <source>
        <dbReference type="SAM" id="MobiDB-lite"/>
    </source>
</evidence>
<evidence type="ECO:0000313" key="3">
    <source>
        <dbReference type="Proteomes" id="UP001181693"/>
    </source>
</evidence>
<dbReference type="EMBL" id="DYDO01000006">
    <property type="protein sequence ID" value="DBA22477.1"/>
    <property type="molecule type" value="Genomic_DNA"/>
</dbReference>
<reference evidence="2" key="1">
    <citation type="thesis" date="2020" institute="ProQuest LLC" country="789 East Eisenhower Parkway, Ann Arbor, MI, USA">
        <title>Comparative Genomics and Chromosome Evolution.</title>
        <authorList>
            <person name="Mudd A.B."/>
        </authorList>
    </citation>
    <scope>NUCLEOTIDE SEQUENCE</scope>
    <source>
        <strain evidence="2">1538</strain>
        <tissue evidence="2">Blood</tissue>
    </source>
</reference>
<dbReference type="AlphaFoldDB" id="A0AAV3AHU9"/>
<keyword evidence="3" id="KW-1185">Reference proteome</keyword>
<accession>A0AAV3AHU9</accession>
<feature type="region of interest" description="Disordered" evidence="1">
    <location>
        <begin position="1"/>
        <end position="43"/>
    </location>
</feature>
<feature type="compositionally biased region" description="Polar residues" evidence="1">
    <location>
        <begin position="1"/>
        <end position="38"/>
    </location>
</feature>
<organism evidence="2 3">
    <name type="scientific">Pyxicephalus adspersus</name>
    <name type="common">African bullfrog</name>
    <dbReference type="NCBI Taxonomy" id="30357"/>
    <lineage>
        <taxon>Eukaryota</taxon>
        <taxon>Metazoa</taxon>
        <taxon>Chordata</taxon>
        <taxon>Craniata</taxon>
        <taxon>Vertebrata</taxon>
        <taxon>Euteleostomi</taxon>
        <taxon>Amphibia</taxon>
        <taxon>Batrachia</taxon>
        <taxon>Anura</taxon>
        <taxon>Neobatrachia</taxon>
        <taxon>Ranoidea</taxon>
        <taxon>Pyxicephalidae</taxon>
        <taxon>Pyxicephalinae</taxon>
        <taxon>Pyxicephalus</taxon>
    </lineage>
</organism>
<protein>
    <submittedName>
        <fullName evidence="2">Uncharacterized protein</fullName>
    </submittedName>
</protein>
<proteinExistence type="predicted"/>
<sequence length="84" mass="9329">MSNHSVPYSQQTHLPSASNFSYGQRSDSSGTTVLTPTDRTFGLNRGREACAREACVTPCNNTDRLRALQLRFMPRTPGPHSSRF</sequence>
<gene>
    <name evidence="2" type="ORF">GDO54_013501</name>
</gene>
<name>A0AAV3AHU9_PYXAD</name>
<dbReference type="Proteomes" id="UP001181693">
    <property type="component" value="Unassembled WGS sequence"/>
</dbReference>
<comment type="caution">
    <text evidence="2">The sequence shown here is derived from an EMBL/GenBank/DDBJ whole genome shotgun (WGS) entry which is preliminary data.</text>
</comment>
<evidence type="ECO:0000313" key="2">
    <source>
        <dbReference type="EMBL" id="DBA22477.1"/>
    </source>
</evidence>